<name>A0A6J4VQS3_9BACT</name>
<proteinExistence type="predicted"/>
<feature type="region of interest" description="Disordered" evidence="1">
    <location>
        <begin position="1"/>
        <end position="98"/>
    </location>
</feature>
<feature type="compositionally biased region" description="Low complexity" evidence="1">
    <location>
        <begin position="74"/>
        <end position="88"/>
    </location>
</feature>
<sequence length="148" mass="15820">EPGSGPRPGPGGGAGRRRRQRRRPPRDPGLVRRPLHGRRPPAADGRPRSQVERLRGRRGARRLGRQPGGDHPGGARPRPLPAGVPRAGGLAGAGGRLRPLAARRPPLLAGGRADGRADDALALALGRQLRRRVEGSRGRGVEEERRRV</sequence>
<feature type="compositionally biased region" description="Basic residues" evidence="1">
    <location>
        <begin position="15"/>
        <end position="24"/>
    </location>
</feature>
<accession>A0A6J4VQS3</accession>
<evidence type="ECO:0000313" key="2">
    <source>
        <dbReference type="EMBL" id="CAA9580416.1"/>
    </source>
</evidence>
<evidence type="ECO:0000256" key="1">
    <source>
        <dbReference type="SAM" id="MobiDB-lite"/>
    </source>
</evidence>
<reference evidence="2" key="1">
    <citation type="submission" date="2020-02" db="EMBL/GenBank/DDBJ databases">
        <authorList>
            <person name="Meier V. D."/>
        </authorList>
    </citation>
    <scope>NUCLEOTIDE SEQUENCE</scope>
    <source>
        <strain evidence="2">AVDCRST_MAG59</strain>
    </source>
</reference>
<feature type="compositionally biased region" description="Basic and acidic residues" evidence="1">
    <location>
        <begin position="45"/>
        <end position="54"/>
    </location>
</feature>
<dbReference type="EMBL" id="CADCWF010000340">
    <property type="protein sequence ID" value="CAA9580416.1"/>
    <property type="molecule type" value="Genomic_DNA"/>
</dbReference>
<protein>
    <submittedName>
        <fullName evidence="2">Uncharacterized protein</fullName>
    </submittedName>
</protein>
<dbReference type="AlphaFoldDB" id="A0A6J4VQS3"/>
<feature type="compositionally biased region" description="Basic residues" evidence="1">
    <location>
        <begin position="55"/>
        <end position="64"/>
    </location>
</feature>
<gene>
    <name evidence="2" type="ORF">AVDCRST_MAG59-4667</name>
</gene>
<organism evidence="2">
    <name type="scientific">uncultured Thermomicrobiales bacterium</name>
    <dbReference type="NCBI Taxonomy" id="1645740"/>
    <lineage>
        <taxon>Bacteria</taxon>
        <taxon>Pseudomonadati</taxon>
        <taxon>Thermomicrobiota</taxon>
        <taxon>Thermomicrobia</taxon>
        <taxon>Thermomicrobiales</taxon>
        <taxon>environmental samples</taxon>
    </lineage>
</organism>
<feature type="non-terminal residue" evidence="2">
    <location>
        <position position="1"/>
    </location>
</feature>
<feature type="non-terminal residue" evidence="2">
    <location>
        <position position="148"/>
    </location>
</feature>